<organism evidence="1 2">
    <name type="scientific">Lottia gigantea</name>
    <name type="common">Giant owl limpet</name>
    <dbReference type="NCBI Taxonomy" id="225164"/>
    <lineage>
        <taxon>Eukaryota</taxon>
        <taxon>Metazoa</taxon>
        <taxon>Spiralia</taxon>
        <taxon>Lophotrochozoa</taxon>
        <taxon>Mollusca</taxon>
        <taxon>Gastropoda</taxon>
        <taxon>Patellogastropoda</taxon>
        <taxon>Lottioidea</taxon>
        <taxon>Lottiidae</taxon>
        <taxon>Lottia</taxon>
    </lineage>
</organism>
<accession>V3ZE22</accession>
<evidence type="ECO:0000313" key="1">
    <source>
        <dbReference type="EMBL" id="ESO89333.1"/>
    </source>
</evidence>
<sequence length="131" mass="15329">MASNLKHRNVNCCSVTVIKHSTAHLNGWPHSPFVTFQLKAYYHQRNGKRSDPSLTDNTENSRQETLLRQILLPQTYEYHKSNDALLQDDDINTYEKSHEESQRMRDLRALNILLKTLMMEQKVRTENSVMA</sequence>
<dbReference type="KEGG" id="lgi:LOTGIDRAFT_229186"/>
<dbReference type="Proteomes" id="UP000030746">
    <property type="component" value="Unassembled WGS sequence"/>
</dbReference>
<protein>
    <submittedName>
        <fullName evidence="1">Uncharacterized protein</fullName>
    </submittedName>
</protein>
<dbReference type="HOGENOM" id="CLU_1929952_0_0_1"/>
<dbReference type="AlphaFoldDB" id="V3ZE22"/>
<gene>
    <name evidence="1" type="ORF">LOTGIDRAFT_229186</name>
</gene>
<dbReference type="RefSeq" id="XP_009060361.1">
    <property type="nucleotide sequence ID" value="XM_009062113.1"/>
</dbReference>
<dbReference type="OrthoDB" id="6097461at2759"/>
<dbReference type="GeneID" id="20247920"/>
<proteinExistence type="predicted"/>
<keyword evidence="2" id="KW-1185">Reference proteome</keyword>
<evidence type="ECO:0000313" key="2">
    <source>
        <dbReference type="Proteomes" id="UP000030746"/>
    </source>
</evidence>
<name>V3ZE22_LOTGI</name>
<dbReference type="EMBL" id="KB202619">
    <property type="protein sequence ID" value="ESO89333.1"/>
    <property type="molecule type" value="Genomic_DNA"/>
</dbReference>
<reference evidence="1 2" key="1">
    <citation type="journal article" date="2013" name="Nature">
        <title>Insights into bilaterian evolution from three spiralian genomes.</title>
        <authorList>
            <person name="Simakov O."/>
            <person name="Marletaz F."/>
            <person name="Cho S.J."/>
            <person name="Edsinger-Gonzales E."/>
            <person name="Havlak P."/>
            <person name="Hellsten U."/>
            <person name="Kuo D.H."/>
            <person name="Larsson T."/>
            <person name="Lv J."/>
            <person name="Arendt D."/>
            <person name="Savage R."/>
            <person name="Osoegawa K."/>
            <person name="de Jong P."/>
            <person name="Grimwood J."/>
            <person name="Chapman J.A."/>
            <person name="Shapiro H."/>
            <person name="Aerts A."/>
            <person name="Otillar R.P."/>
            <person name="Terry A.Y."/>
            <person name="Boore J.L."/>
            <person name="Grigoriev I.V."/>
            <person name="Lindberg D.R."/>
            <person name="Seaver E.C."/>
            <person name="Weisblat D.A."/>
            <person name="Putnam N.H."/>
            <person name="Rokhsar D.S."/>
        </authorList>
    </citation>
    <scope>NUCLEOTIDE SEQUENCE [LARGE SCALE GENOMIC DNA]</scope>
</reference>
<dbReference type="CTD" id="20247920"/>